<dbReference type="Pfam" id="PF00646">
    <property type="entry name" value="F-box"/>
    <property type="match status" value="1"/>
</dbReference>
<dbReference type="AlphaFoldDB" id="A0A4Y7TC96"/>
<keyword evidence="3" id="KW-1185">Reference proteome</keyword>
<dbReference type="InterPro" id="IPR036047">
    <property type="entry name" value="F-box-like_dom_sf"/>
</dbReference>
<dbReference type="SMART" id="SM00256">
    <property type="entry name" value="FBOX"/>
    <property type="match status" value="1"/>
</dbReference>
<dbReference type="Proteomes" id="UP000298030">
    <property type="component" value="Unassembled WGS sequence"/>
</dbReference>
<organism evidence="2 3">
    <name type="scientific">Coprinellus micaceus</name>
    <name type="common">Glistening ink-cap mushroom</name>
    <name type="synonym">Coprinus micaceus</name>
    <dbReference type="NCBI Taxonomy" id="71717"/>
    <lineage>
        <taxon>Eukaryota</taxon>
        <taxon>Fungi</taxon>
        <taxon>Dikarya</taxon>
        <taxon>Basidiomycota</taxon>
        <taxon>Agaricomycotina</taxon>
        <taxon>Agaricomycetes</taxon>
        <taxon>Agaricomycetidae</taxon>
        <taxon>Agaricales</taxon>
        <taxon>Agaricineae</taxon>
        <taxon>Psathyrellaceae</taxon>
        <taxon>Coprinellus</taxon>
    </lineage>
</organism>
<accession>A0A4Y7TC96</accession>
<gene>
    <name evidence="2" type="ORF">FA13DRAFT_308124</name>
</gene>
<name>A0A4Y7TC96_COPMI</name>
<dbReference type="SUPFAM" id="SSF81383">
    <property type="entry name" value="F-box domain"/>
    <property type="match status" value="1"/>
</dbReference>
<evidence type="ECO:0000259" key="1">
    <source>
        <dbReference type="PROSITE" id="PS50181"/>
    </source>
</evidence>
<dbReference type="Gene3D" id="1.20.1280.50">
    <property type="match status" value="1"/>
</dbReference>
<feature type="domain" description="F-box" evidence="1">
    <location>
        <begin position="36"/>
        <end position="87"/>
    </location>
</feature>
<dbReference type="STRING" id="71717.A0A4Y7TC96"/>
<comment type="caution">
    <text evidence="2">The sequence shown here is derived from an EMBL/GenBank/DDBJ whole genome shotgun (WGS) entry which is preliminary data.</text>
</comment>
<dbReference type="OrthoDB" id="2322499at2759"/>
<evidence type="ECO:0000313" key="2">
    <source>
        <dbReference type="EMBL" id="TEB31793.1"/>
    </source>
</evidence>
<protein>
    <recommendedName>
        <fullName evidence="1">F-box domain-containing protein</fullName>
    </recommendedName>
</protein>
<dbReference type="EMBL" id="QPFP01000017">
    <property type="protein sequence ID" value="TEB31793.1"/>
    <property type="molecule type" value="Genomic_DNA"/>
</dbReference>
<evidence type="ECO:0000313" key="3">
    <source>
        <dbReference type="Proteomes" id="UP000298030"/>
    </source>
</evidence>
<reference evidence="2 3" key="1">
    <citation type="journal article" date="2019" name="Nat. Ecol. Evol.">
        <title>Megaphylogeny resolves global patterns of mushroom evolution.</title>
        <authorList>
            <person name="Varga T."/>
            <person name="Krizsan K."/>
            <person name="Foldi C."/>
            <person name="Dima B."/>
            <person name="Sanchez-Garcia M."/>
            <person name="Sanchez-Ramirez S."/>
            <person name="Szollosi G.J."/>
            <person name="Szarkandi J.G."/>
            <person name="Papp V."/>
            <person name="Albert L."/>
            <person name="Andreopoulos W."/>
            <person name="Angelini C."/>
            <person name="Antonin V."/>
            <person name="Barry K.W."/>
            <person name="Bougher N.L."/>
            <person name="Buchanan P."/>
            <person name="Buyck B."/>
            <person name="Bense V."/>
            <person name="Catcheside P."/>
            <person name="Chovatia M."/>
            <person name="Cooper J."/>
            <person name="Damon W."/>
            <person name="Desjardin D."/>
            <person name="Finy P."/>
            <person name="Geml J."/>
            <person name="Haridas S."/>
            <person name="Hughes K."/>
            <person name="Justo A."/>
            <person name="Karasinski D."/>
            <person name="Kautmanova I."/>
            <person name="Kiss B."/>
            <person name="Kocsube S."/>
            <person name="Kotiranta H."/>
            <person name="LaButti K.M."/>
            <person name="Lechner B.E."/>
            <person name="Liimatainen K."/>
            <person name="Lipzen A."/>
            <person name="Lukacs Z."/>
            <person name="Mihaltcheva S."/>
            <person name="Morgado L.N."/>
            <person name="Niskanen T."/>
            <person name="Noordeloos M.E."/>
            <person name="Ohm R.A."/>
            <person name="Ortiz-Santana B."/>
            <person name="Ovrebo C."/>
            <person name="Racz N."/>
            <person name="Riley R."/>
            <person name="Savchenko A."/>
            <person name="Shiryaev A."/>
            <person name="Soop K."/>
            <person name="Spirin V."/>
            <person name="Szebenyi C."/>
            <person name="Tomsovsky M."/>
            <person name="Tulloss R.E."/>
            <person name="Uehling J."/>
            <person name="Grigoriev I.V."/>
            <person name="Vagvolgyi C."/>
            <person name="Papp T."/>
            <person name="Martin F.M."/>
            <person name="Miettinen O."/>
            <person name="Hibbett D.S."/>
            <person name="Nagy L.G."/>
        </authorList>
    </citation>
    <scope>NUCLEOTIDE SEQUENCE [LARGE SCALE GENOMIC DNA]</scope>
    <source>
        <strain evidence="2 3">FP101781</strain>
    </source>
</reference>
<sequence length="131" mass="14411">MSSSSTRAARHLRSLASITGVLRGSSSPGSHPREATDSISELPLDILIEILSQLHPGAILRLSRTTKSFRRFIMNRTLARASVWVPALKAVNRLPPCPEHIPEPRYVYVMFCEALCDVSMDGGITVSLRNV</sequence>
<proteinExistence type="predicted"/>
<dbReference type="InterPro" id="IPR001810">
    <property type="entry name" value="F-box_dom"/>
</dbReference>
<dbReference type="PROSITE" id="PS50181">
    <property type="entry name" value="FBOX"/>
    <property type="match status" value="1"/>
</dbReference>